<organism evidence="11 12">
    <name type="scientific">Gulosibacter molinativorax</name>
    <dbReference type="NCBI Taxonomy" id="256821"/>
    <lineage>
        <taxon>Bacteria</taxon>
        <taxon>Bacillati</taxon>
        <taxon>Actinomycetota</taxon>
        <taxon>Actinomycetes</taxon>
        <taxon>Micrococcales</taxon>
        <taxon>Microbacteriaceae</taxon>
        <taxon>Gulosibacter</taxon>
    </lineage>
</organism>
<evidence type="ECO:0000313" key="12">
    <source>
        <dbReference type="Proteomes" id="UP001170379"/>
    </source>
</evidence>
<dbReference type="CDD" id="cd04886">
    <property type="entry name" value="ACT_ThrD-II-like"/>
    <property type="match status" value="1"/>
</dbReference>
<evidence type="ECO:0000313" key="11">
    <source>
        <dbReference type="EMBL" id="MDJ1370810.1"/>
    </source>
</evidence>
<sequence>MIDPVDINFEPTLESIERARDIVHRTTRVTLLDSAKFLQKFTDGQVYLKCENMQRTGSYKIRGATYRLSQLTEEQRARGVVAASAGNHAQGVAFAARELGIKATIFMPTGVPIPKLEATRNYGADVVLEGEDVAAALLGAQTFAEETGAVFIHPYNHPDIITGQGTLALDLFEQQPEIDTIIVPIGGGGLAAGVGAAAKQLAAKSGREVRVIGVQAENSAPFPVSIAEGYPVKIDAKPTIADGIAVDVPGSLSFELVRKYVDEVVTVSEDDISRAILLLLERAKLVVEAAGATPVAAIMAGKIKEPGTTVAVLSGGNIDPMMLEKVIASGLTASERYMKLNIGLRDTPGHLARIAAILAEINANVIEVLHTRHNKGLQIQEVELEIAVETRGTDHAQQVLERLREAGYNPRVDPNASL</sequence>
<keyword evidence="12" id="KW-1185">Reference proteome</keyword>
<evidence type="ECO:0000256" key="5">
    <source>
        <dbReference type="ARBA" id="ARBA00012096"/>
    </source>
</evidence>
<protein>
    <recommendedName>
        <fullName evidence="6">L-threonine dehydratase catabolic TdcB</fullName>
        <ecNumber evidence="5">4.3.1.19</ecNumber>
    </recommendedName>
</protein>
<dbReference type="PROSITE" id="PS00165">
    <property type="entry name" value="DEHYDRATASE_SER_THR"/>
    <property type="match status" value="1"/>
</dbReference>
<dbReference type="InterPro" id="IPR005789">
    <property type="entry name" value="Thr_deHydtase_catblc"/>
</dbReference>
<dbReference type="RefSeq" id="WP_026936320.1">
    <property type="nucleotide sequence ID" value="NZ_CP028426.1"/>
</dbReference>
<comment type="subunit">
    <text evidence="4">In the native structure, TdcB is in a dimeric form, whereas in the TdcB-AMP complex, it exists in a tetrameric form (dimer of dimers).</text>
</comment>
<dbReference type="PANTHER" id="PTHR48078">
    <property type="entry name" value="THREONINE DEHYDRATASE, MITOCHONDRIAL-RELATED"/>
    <property type="match status" value="1"/>
</dbReference>
<accession>A0ABT7C6J1</accession>
<reference evidence="11" key="1">
    <citation type="submission" date="2018-03" db="EMBL/GenBank/DDBJ databases">
        <authorList>
            <person name="Nunes O.C."/>
            <person name="Lopes A.R."/>
            <person name="Froufe H."/>
            <person name="Munoz-Merida A."/>
            <person name="Barroso C."/>
            <person name="Egas C."/>
        </authorList>
    </citation>
    <scope>NUCLEOTIDE SEQUENCE</scope>
    <source>
        <strain evidence="11">ON4</strain>
    </source>
</reference>
<dbReference type="Gene3D" id="3.40.50.1100">
    <property type="match status" value="2"/>
</dbReference>
<dbReference type="NCBIfam" id="TIGR01127">
    <property type="entry name" value="ilvA_1Cterm"/>
    <property type="match status" value="1"/>
</dbReference>
<name>A0ABT7C6J1_9MICO</name>
<evidence type="ECO:0000256" key="1">
    <source>
        <dbReference type="ARBA" id="ARBA00001933"/>
    </source>
</evidence>
<comment type="pathway">
    <text evidence="2">Amino-acid degradation; L-threonine degradation via propanoate pathway; propanoate from L-threonine: step 1/4.</text>
</comment>
<reference evidence="11" key="2">
    <citation type="journal article" date="2022" name="Sci. Rep.">
        <title>In silico prediction of the enzymes involved in the degradation of the herbicide molinate by Gulosibacter molinativorax ON4T.</title>
        <authorList>
            <person name="Lopes A.R."/>
            <person name="Bunin E."/>
            <person name="Viana A.T."/>
            <person name="Froufe H."/>
            <person name="Munoz-Merida A."/>
            <person name="Pinho D."/>
            <person name="Figueiredo J."/>
            <person name="Barroso C."/>
            <person name="Vaz-Moreira I."/>
            <person name="Bellanger X."/>
            <person name="Egas C."/>
            <person name="Nunes O.C."/>
        </authorList>
    </citation>
    <scope>NUCLEOTIDE SEQUENCE</scope>
    <source>
        <strain evidence="11">ON4</strain>
    </source>
</reference>
<dbReference type="InterPro" id="IPR002912">
    <property type="entry name" value="ACT_dom"/>
</dbReference>
<evidence type="ECO:0000256" key="8">
    <source>
        <dbReference type="ARBA" id="ARBA00022898"/>
    </source>
</evidence>
<dbReference type="CDD" id="cd01562">
    <property type="entry name" value="Thr-dehyd"/>
    <property type="match status" value="1"/>
</dbReference>
<evidence type="ECO:0000256" key="7">
    <source>
        <dbReference type="ARBA" id="ARBA00022533"/>
    </source>
</evidence>
<keyword evidence="8" id="KW-0663">Pyridoxal phosphate</keyword>
<keyword evidence="9" id="KW-0456">Lyase</keyword>
<dbReference type="Proteomes" id="UP001170379">
    <property type="component" value="Unassembled WGS sequence"/>
</dbReference>
<evidence type="ECO:0000256" key="2">
    <source>
        <dbReference type="ARBA" id="ARBA00004958"/>
    </source>
</evidence>
<dbReference type="SUPFAM" id="SSF53686">
    <property type="entry name" value="Tryptophan synthase beta subunit-like PLP-dependent enzymes"/>
    <property type="match status" value="1"/>
</dbReference>
<comment type="similarity">
    <text evidence="3">Belongs to the serine/threonine dehydratase family.</text>
</comment>
<dbReference type="Pfam" id="PF00291">
    <property type="entry name" value="PALP"/>
    <property type="match status" value="1"/>
</dbReference>
<gene>
    <name evidence="11" type="ORF">C7K25_05435</name>
</gene>
<evidence type="ECO:0000256" key="4">
    <source>
        <dbReference type="ARBA" id="ARBA00011447"/>
    </source>
</evidence>
<dbReference type="InterPro" id="IPR050147">
    <property type="entry name" value="Ser/Thr_Dehydratase"/>
</dbReference>
<dbReference type="PROSITE" id="PS51671">
    <property type="entry name" value="ACT"/>
    <property type="match status" value="1"/>
</dbReference>
<feature type="domain" description="ACT" evidence="10">
    <location>
        <begin position="339"/>
        <end position="415"/>
    </location>
</feature>
<keyword evidence="7" id="KW-0021">Allosteric enzyme</keyword>
<evidence type="ECO:0000256" key="9">
    <source>
        <dbReference type="ARBA" id="ARBA00023239"/>
    </source>
</evidence>
<dbReference type="InterPro" id="IPR044561">
    <property type="entry name" value="ACT_ThrD-II-like"/>
</dbReference>
<dbReference type="EC" id="4.3.1.19" evidence="5"/>
<comment type="cofactor">
    <cofactor evidence="1">
        <name>pyridoxal 5'-phosphate</name>
        <dbReference type="ChEBI" id="CHEBI:597326"/>
    </cofactor>
</comment>
<comment type="caution">
    <text evidence="11">The sequence shown here is derived from an EMBL/GenBank/DDBJ whole genome shotgun (WGS) entry which is preliminary data.</text>
</comment>
<evidence type="ECO:0000259" key="10">
    <source>
        <dbReference type="PROSITE" id="PS51671"/>
    </source>
</evidence>
<dbReference type="PANTHER" id="PTHR48078:SF6">
    <property type="entry name" value="L-THREONINE DEHYDRATASE CATABOLIC TDCB"/>
    <property type="match status" value="1"/>
</dbReference>
<dbReference type="EMBL" id="PXVD01000007">
    <property type="protein sequence ID" value="MDJ1370810.1"/>
    <property type="molecule type" value="Genomic_DNA"/>
</dbReference>
<dbReference type="Gene3D" id="3.30.70.260">
    <property type="match status" value="1"/>
</dbReference>
<dbReference type="InterPro" id="IPR001926">
    <property type="entry name" value="TrpB-like_PALP"/>
</dbReference>
<evidence type="ECO:0000256" key="3">
    <source>
        <dbReference type="ARBA" id="ARBA00010869"/>
    </source>
</evidence>
<evidence type="ECO:0000256" key="6">
    <source>
        <dbReference type="ARBA" id="ARBA00022248"/>
    </source>
</evidence>
<dbReference type="InterPro" id="IPR036052">
    <property type="entry name" value="TrpB-like_PALP_sf"/>
</dbReference>
<proteinExistence type="inferred from homology"/>
<dbReference type="InterPro" id="IPR000634">
    <property type="entry name" value="Ser/Thr_deHydtase_PyrdxlP-BS"/>
</dbReference>